<sequence>MSAVTSATCRQCCAGQRGLQQRQQALAAAAPRRRPSRHAQPAVCLSSLDGGAGAAGLVAQGVAWAAVAYMASQVFFRQQSEPEDGPPQRECESCGGSGVVPCWCNRWSDGDGGCSTCQGSGRMICSSCRGGGTAVPIQAKVYIDNQRTSNFRQNH</sequence>
<protein>
    <submittedName>
        <fullName evidence="1">Uncharacterized protein</fullName>
    </submittedName>
</protein>
<evidence type="ECO:0000313" key="1">
    <source>
        <dbReference type="EMBL" id="KAI7844203.1"/>
    </source>
</evidence>
<organism evidence="1 2">
    <name type="scientific">Chlorella ohadii</name>
    <dbReference type="NCBI Taxonomy" id="2649997"/>
    <lineage>
        <taxon>Eukaryota</taxon>
        <taxon>Viridiplantae</taxon>
        <taxon>Chlorophyta</taxon>
        <taxon>core chlorophytes</taxon>
        <taxon>Trebouxiophyceae</taxon>
        <taxon>Chlorellales</taxon>
        <taxon>Chlorellaceae</taxon>
        <taxon>Chlorella clade</taxon>
        <taxon>Chlorella</taxon>
    </lineage>
</organism>
<gene>
    <name evidence="1" type="ORF">COHA_002337</name>
</gene>
<proteinExistence type="predicted"/>
<keyword evidence="2" id="KW-1185">Reference proteome</keyword>
<comment type="caution">
    <text evidence="1">The sequence shown here is derived from an EMBL/GenBank/DDBJ whole genome shotgun (WGS) entry which is preliminary data.</text>
</comment>
<dbReference type="PANTHER" id="PTHR34687">
    <property type="entry name" value="CHAPERONE PROTEIN DNAJ-LIKE PROTEIN"/>
    <property type="match status" value="1"/>
</dbReference>
<dbReference type="PANTHER" id="PTHR34687:SF1">
    <property type="entry name" value="CHAPERONE PROTEIN DNAJ-LIKE PROTEIN"/>
    <property type="match status" value="1"/>
</dbReference>
<evidence type="ECO:0000313" key="2">
    <source>
        <dbReference type="Proteomes" id="UP001205105"/>
    </source>
</evidence>
<name>A0AAD5H7R0_9CHLO</name>
<dbReference type="Proteomes" id="UP001205105">
    <property type="component" value="Unassembled WGS sequence"/>
</dbReference>
<dbReference type="EMBL" id="JADXDR010000033">
    <property type="protein sequence ID" value="KAI7844203.1"/>
    <property type="molecule type" value="Genomic_DNA"/>
</dbReference>
<dbReference type="AlphaFoldDB" id="A0AAD5H7R0"/>
<reference evidence="1" key="1">
    <citation type="submission" date="2020-11" db="EMBL/GenBank/DDBJ databases">
        <title>Chlorella ohadii genome sequencing and assembly.</title>
        <authorList>
            <person name="Murik O."/>
            <person name="Treves H."/>
            <person name="Kedem I."/>
            <person name="Shotland Y."/>
            <person name="Kaplan A."/>
        </authorList>
    </citation>
    <scope>NUCLEOTIDE SEQUENCE</scope>
    <source>
        <strain evidence="1">1</strain>
    </source>
</reference>
<accession>A0AAD5H7R0</accession>